<organism evidence="3 4">
    <name type="scientific">Papillibacter cinnamivorans DSM 12816</name>
    <dbReference type="NCBI Taxonomy" id="1122930"/>
    <lineage>
        <taxon>Bacteria</taxon>
        <taxon>Bacillati</taxon>
        <taxon>Bacillota</taxon>
        <taxon>Clostridia</taxon>
        <taxon>Eubacteriales</taxon>
        <taxon>Oscillospiraceae</taxon>
        <taxon>Papillibacter</taxon>
    </lineage>
</organism>
<dbReference type="EMBL" id="FWXW01000004">
    <property type="protein sequence ID" value="SMC60846.1"/>
    <property type="molecule type" value="Genomic_DNA"/>
</dbReference>
<dbReference type="STRING" id="1122930.SAMN02745168_1774"/>
<evidence type="ECO:0000313" key="3">
    <source>
        <dbReference type="EMBL" id="SMC60846.1"/>
    </source>
</evidence>
<proteinExistence type="predicted"/>
<keyword evidence="1 3" id="KW-0238">DNA-binding</keyword>
<accession>A0A1W2AJJ6</accession>
<dbReference type="AlphaFoldDB" id="A0A1W2AJJ6"/>
<feature type="domain" description="HTH cro/C1-type" evidence="2">
    <location>
        <begin position="8"/>
        <end position="62"/>
    </location>
</feature>
<dbReference type="Pfam" id="PF01381">
    <property type="entry name" value="HTH_3"/>
    <property type="match status" value="1"/>
</dbReference>
<evidence type="ECO:0000313" key="4">
    <source>
        <dbReference type="Proteomes" id="UP000192790"/>
    </source>
</evidence>
<dbReference type="PROSITE" id="PS50943">
    <property type="entry name" value="HTH_CROC1"/>
    <property type="match status" value="1"/>
</dbReference>
<dbReference type="GO" id="GO:0003677">
    <property type="term" value="F:DNA binding"/>
    <property type="evidence" value="ECO:0007669"/>
    <property type="project" value="UniProtKB-KW"/>
</dbReference>
<dbReference type="PANTHER" id="PTHR46558">
    <property type="entry name" value="TRACRIPTIONAL REGULATORY PROTEIN-RELATED-RELATED"/>
    <property type="match status" value="1"/>
</dbReference>
<sequence>MKTFSEKIKEAREGLKLNQQQLGELVGVSKRSIAAYETTDTKPRGNIASKLAGALQVSVDYLLNDEITDPKYGIEKAPYVEEARERLGPKAAREMDTLLEQNVALFAGGELDQEAKDAFFEAVMKAYLKCKDDARKTYGRKKKED</sequence>
<name>A0A1W2AJJ6_9FIRM</name>
<dbReference type="InterPro" id="IPR010982">
    <property type="entry name" value="Lambda_DNA-bd_dom_sf"/>
</dbReference>
<dbReference type="OrthoDB" id="6315255at2"/>
<dbReference type="CDD" id="cd00093">
    <property type="entry name" value="HTH_XRE"/>
    <property type="match status" value="1"/>
</dbReference>
<protein>
    <submittedName>
        <fullName evidence="3">DNA-binding transcriptional regulator, XRE-family HTH domain</fullName>
    </submittedName>
</protein>
<dbReference type="SUPFAM" id="SSF47413">
    <property type="entry name" value="lambda repressor-like DNA-binding domains"/>
    <property type="match status" value="1"/>
</dbReference>
<dbReference type="PANTHER" id="PTHR46558:SF4">
    <property type="entry name" value="DNA-BIDING PHAGE PROTEIN"/>
    <property type="match status" value="1"/>
</dbReference>
<reference evidence="3 4" key="1">
    <citation type="submission" date="2017-04" db="EMBL/GenBank/DDBJ databases">
        <authorList>
            <person name="Afonso C.L."/>
            <person name="Miller P.J."/>
            <person name="Scott M.A."/>
            <person name="Spackman E."/>
            <person name="Goraichik I."/>
            <person name="Dimitrov K.M."/>
            <person name="Suarez D.L."/>
            <person name="Swayne D.E."/>
        </authorList>
    </citation>
    <scope>NUCLEOTIDE SEQUENCE [LARGE SCALE GENOMIC DNA]</scope>
    <source>
        <strain evidence="3 4">DSM 12816</strain>
    </source>
</reference>
<evidence type="ECO:0000259" key="2">
    <source>
        <dbReference type="PROSITE" id="PS50943"/>
    </source>
</evidence>
<dbReference type="InterPro" id="IPR001387">
    <property type="entry name" value="Cro/C1-type_HTH"/>
</dbReference>
<dbReference type="SMART" id="SM00530">
    <property type="entry name" value="HTH_XRE"/>
    <property type="match status" value="1"/>
</dbReference>
<dbReference type="Proteomes" id="UP000192790">
    <property type="component" value="Unassembled WGS sequence"/>
</dbReference>
<keyword evidence="4" id="KW-1185">Reference proteome</keyword>
<dbReference type="Gene3D" id="1.10.260.40">
    <property type="entry name" value="lambda repressor-like DNA-binding domains"/>
    <property type="match status" value="1"/>
</dbReference>
<evidence type="ECO:0000256" key="1">
    <source>
        <dbReference type="ARBA" id="ARBA00023125"/>
    </source>
</evidence>
<dbReference type="RefSeq" id="WP_084234465.1">
    <property type="nucleotide sequence ID" value="NZ_FWXW01000004.1"/>
</dbReference>
<gene>
    <name evidence="3" type="ORF">SAMN02745168_1774</name>
</gene>